<name>A0A5S3WJ19_9GAMM</name>
<comment type="caution">
    <text evidence="1">The sequence shown here is derived from an EMBL/GenBank/DDBJ whole genome shotgun (WGS) entry which is preliminary data.</text>
</comment>
<dbReference type="AlphaFoldDB" id="A0A5S3WJ19"/>
<dbReference type="OrthoDB" id="9769898at2"/>
<evidence type="ECO:0000313" key="2">
    <source>
        <dbReference type="Proteomes" id="UP000310249"/>
    </source>
</evidence>
<dbReference type="PANTHER" id="PTHR33361">
    <property type="entry name" value="GLR0591 PROTEIN"/>
    <property type="match status" value="1"/>
</dbReference>
<organism evidence="1 2">
    <name type="scientific">Pseudoalteromonas rubra</name>
    <dbReference type="NCBI Taxonomy" id="43658"/>
    <lineage>
        <taxon>Bacteria</taxon>
        <taxon>Pseudomonadati</taxon>
        <taxon>Pseudomonadota</taxon>
        <taxon>Gammaproteobacteria</taxon>
        <taxon>Alteromonadales</taxon>
        <taxon>Pseudoalteromonadaceae</taxon>
        <taxon>Pseudoalteromonas</taxon>
    </lineage>
</organism>
<dbReference type="PROSITE" id="PS51257">
    <property type="entry name" value="PROKAR_LIPOPROTEIN"/>
    <property type="match status" value="1"/>
</dbReference>
<dbReference type="Pfam" id="PF05960">
    <property type="entry name" value="DUF885"/>
    <property type="match status" value="1"/>
</dbReference>
<proteinExistence type="predicted"/>
<evidence type="ECO:0000313" key="1">
    <source>
        <dbReference type="EMBL" id="TMP26758.1"/>
    </source>
</evidence>
<dbReference type="InterPro" id="IPR010281">
    <property type="entry name" value="DUF885"/>
</dbReference>
<accession>A0A5S3WJ19</accession>
<dbReference type="PANTHER" id="PTHR33361:SF2">
    <property type="entry name" value="DUF885 DOMAIN-CONTAINING PROTEIN"/>
    <property type="match status" value="1"/>
</dbReference>
<gene>
    <name evidence="1" type="ORF">CWB99_18030</name>
</gene>
<sequence>MNASLKTTLSRTVCAVTLALGLAGCELTQVNADQQFTSLAEQVMTFRNDNRDTIKTQLPDLSASALATKNAEREHFLQRLDALNTGNLSEENRINLTILRAQIQDQVDRYRFNTHYMPLKSESGFHSSLPWLFNDVDLSTPAGYEVYLNKLAEVPRYFQQNIDWMRKGLAVGLTQPKAVLAGYESSIEAFIVDDVTQSQFFKPFAVNRHNLSEQEFAAIQTRAQAILAEQVIPAYRDYLRFFVEEYRPGARDDIGISSTPNGVEFYRNRTAHFTTTQMTPKEIHELGLKEVARIKGEMMDIIRQTEFEGSFAEFVQFLRTDPQFYANSAEELLKEAAYIAKQMDAQLPKLFHTLPRRPYGVAPVPDAIAPKYTTGRYLGADKDTDAGYYWVNTYALDKRPLYVLEALTLHEAVPGHHLQISLNQELDYLPDYRRESYISAFGEGWGLYAEYLGLEAGFYQDPYSNFGRLTYEMWRAARLVVDTGMHMYGWSRERAMNFMRDNTALSLHNVKTETDRYISWPGQALSYKVGELTIKRLRAKTEAALGDAFDIREFHHQILRHGSVPLSVLESQIDKYIASAQQASQAH</sequence>
<dbReference type="Proteomes" id="UP000310249">
    <property type="component" value="Unassembled WGS sequence"/>
</dbReference>
<reference evidence="1 2" key="1">
    <citation type="submission" date="2018-01" db="EMBL/GenBank/DDBJ databases">
        <authorList>
            <person name="Paulsen S."/>
            <person name="Gram L.K."/>
        </authorList>
    </citation>
    <scope>NUCLEOTIDE SEQUENCE [LARGE SCALE GENOMIC DNA]</scope>
    <source>
        <strain evidence="1 2">S2676</strain>
    </source>
</reference>
<dbReference type="EMBL" id="PNCI01000042">
    <property type="protein sequence ID" value="TMP26758.1"/>
    <property type="molecule type" value="Genomic_DNA"/>
</dbReference>
<dbReference type="RefSeq" id="WP_138552311.1">
    <property type="nucleotide sequence ID" value="NZ_PNCH01000035.1"/>
</dbReference>
<reference evidence="2" key="2">
    <citation type="submission" date="2019-06" db="EMBL/GenBank/DDBJ databases">
        <title>Co-occurence of chitin degradation, pigmentation and bioactivity in marine Pseudoalteromonas.</title>
        <authorList>
            <person name="Sonnenschein E.C."/>
            <person name="Bech P.K."/>
        </authorList>
    </citation>
    <scope>NUCLEOTIDE SEQUENCE [LARGE SCALE GENOMIC DNA]</scope>
    <source>
        <strain evidence="2">S2676</strain>
    </source>
</reference>
<protein>
    <submittedName>
        <fullName evidence="1">DUF885 domain-containing protein</fullName>
    </submittedName>
</protein>